<dbReference type="PANTHER" id="PTHR30399">
    <property type="entry name" value="UNCHARACTERIZED PROTEIN YGJP"/>
    <property type="match status" value="1"/>
</dbReference>
<dbReference type="Pfam" id="PF01863">
    <property type="entry name" value="YgjP-like"/>
    <property type="match status" value="1"/>
</dbReference>
<dbReference type="HOGENOM" id="CLU_065947_2_2_9"/>
<comment type="caution">
    <text evidence="2">The sequence shown here is derived from an EMBL/GenBank/DDBJ whole genome shotgun (WGS) entry which is preliminary data.</text>
</comment>
<organism evidence="2 3">
    <name type="scientific">Pseudoramibacter alactolyticus ATCC 23263</name>
    <dbReference type="NCBI Taxonomy" id="887929"/>
    <lineage>
        <taxon>Bacteria</taxon>
        <taxon>Bacillati</taxon>
        <taxon>Bacillota</taxon>
        <taxon>Clostridia</taxon>
        <taxon>Eubacteriales</taxon>
        <taxon>Eubacteriaceae</taxon>
        <taxon>Pseudoramibacter</taxon>
    </lineage>
</organism>
<dbReference type="EMBL" id="AEQN01000016">
    <property type="protein sequence ID" value="EFV01647.1"/>
    <property type="molecule type" value="Genomic_DNA"/>
</dbReference>
<dbReference type="InterPro" id="IPR002725">
    <property type="entry name" value="YgjP-like_metallopeptidase"/>
</dbReference>
<dbReference type="Proteomes" id="UP000004754">
    <property type="component" value="Unassembled WGS sequence"/>
</dbReference>
<dbReference type="eggNOG" id="COG1451">
    <property type="taxonomic scope" value="Bacteria"/>
</dbReference>
<gene>
    <name evidence="2" type="ORF">HMP0721_1040</name>
</gene>
<dbReference type="Gene3D" id="3.30.2010.10">
    <property type="entry name" value="Metalloproteases ('zincins'), catalytic domain"/>
    <property type="match status" value="1"/>
</dbReference>
<dbReference type="AlphaFoldDB" id="E6MGA7"/>
<dbReference type="OrthoDB" id="9811177at2"/>
<proteinExistence type="predicted"/>
<sequence>MRRPNDGTERGTIVDYHLIRSRRKTLALKVIEDGSLEARAPLDMPVSEIDRFIRKKSAWIQTRQKAQLQKTQFRVTDHMWLRLLGVSIPVLAVPDGTFALRRAVNPRDNLVTVPTGCDEATLKRGIVGVYRTFAEEVIRQRVAWFEMVIGNHPVQVRINGASTRWGSCSSKGRLNFSWKLIMADGEAIDAVVIHELCHLSHMNHSQAFWEMVHRYCPDYAHQKKKLTQLSEKLASEDWKG</sequence>
<evidence type="ECO:0000313" key="3">
    <source>
        <dbReference type="Proteomes" id="UP000004754"/>
    </source>
</evidence>
<name>E6MGA7_9FIRM</name>
<evidence type="ECO:0000313" key="2">
    <source>
        <dbReference type="EMBL" id="EFV01647.1"/>
    </source>
</evidence>
<reference evidence="2 3" key="1">
    <citation type="submission" date="2010-12" db="EMBL/GenBank/DDBJ databases">
        <authorList>
            <person name="Muzny D."/>
            <person name="Qin X."/>
            <person name="Deng J."/>
            <person name="Jiang H."/>
            <person name="Liu Y."/>
            <person name="Qu J."/>
            <person name="Song X.-Z."/>
            <person name="Zhang L."/>
            <person name="Thornton R."/>
            <person name="Coyle M."/>
            <person name="Francisco L."/>
            <person name="Jackson L."/>
            <person name="Javaid M."/>
            <person name="Korchina V."/>
            <person name="Kovar C."/>
            <person name="Mata R."/>
            <person name="Mathew T."/>
            <person name="Ngo R."/>
            <person name="Nguyen L."/>
            <person name="Nguyen N."/>
            <person name="Okwuonu G."/>
            <person name="Ongeri F."/>
            <person name="Pham C."/>
            <person name="Simmons D."/>
            <person name="Wilczek-Boney K."/>
            <person name="Hale W."/>
            <person name="Jakkamsetti A."/>
            <person name="Pham P."/>
            <person name="Ruth R."/>
            <person name="San Lucas F."/>
            <person name="Warren J."/>
            <person name="Zhang J."/>
            <person name="Zhao Z."/>
            <person name="Zhou C."/>
            <person name="Zhu D."/>
            <person name="Lee S."/>
            <person name="Bess C."/>
            <person name="Blankenburg K."/>
            <person name="Forbes L."/>
            <person name="Fu Q."/>
            <person name="Gubbala S."/>
            <person name="Hirani K."/>
            <person name="Jayaseelan J.C."/>
            <person name="Lara F."/>
            <person name="Munidasa M."/>
            <person name="Palculict T."/>
            <person name="Patil S."/>
            <person name="Pu L.-L."/>
            <person name="Saada N."/>
            <person name="Tang L."/>
            <person name="Weissenberger G."/>
            <person name="Zhu Y."/>
            <person name="Hemphill L."/>
            <person name="Shang Y."/>
            <person name="Youmans B."/>
            <person name="Ayvaz T."/>
            <person name="Ross M."/>
            <person name="Santibanez J."/>
            <person name="Aqrawi P."/>
            <person name="Gross S."/>
            <person name="Joshi V."/>
            <person name="Fowler G."/>
            <person name="Nazareth L."/>
            <person name="Reid J."/>
            <person name="Worley K."/>
            <person name="Petrosino J."/>
            <person name="Highlander S."/>
            <person name="Gibbs R."/>
        </authorList>
    </citation>
    <scope>NUCLEOTIDE SEQUENCE [LARGE SCALE GENOMIC DNA]</scope>
    <source>
        <strain evidence="2 3">ATCC 23263</strain>
    </source>
</reference>
<dbReference type="InterPro" id="IPR053136">
    <property type="entry name" value="UTP_pyrophosphatase-like"/>
</dbReference>
<protein>
    <recommendedName>
        <fullName evidence="1">YgjP-like metallopeptidase domain-containing protein</fullName>
    </recommendedName>
</protein>
<keyword evidence="3" id="KW-1185">Reference proteome</keyword>
<dbReference type="STRING" id="887929.HMP0721_1040"/>
<evidence type="ECO:0000259" key="1">
    <source>
        <dbReference type="Pfam" id="PF01863"/>
    </source>
</evidence>
<dbReference type="PANTHER" id="PTHR30399:SF1">
    <property type="entry name" value="UTP PYROPHOSPHATASE"/>
    <property type="match status" value="1"/>
</dbReference>
<accession>E6MGA7</accession>
<dbReference type="CDD" id="cd07344">
    <property type="entry name" value="M48_yhfN_like"/>
    <property type="match status" value="1"/>
</dbReference>
<feature type="domain" description="YgjP-like metallopeptidase" evidence="1">
    <location>
        <begin position="24"/>
        <end position="228"/>
    </location>
</feature>